<accession>A0A5B1BI44</accession>
<dbReference type="Pfam" id="PF12680">
    <property type="entry name" value="SnoaL_2"/>
    <property type="match status" value="1"/>
</dbReference>
<dbReference type="Proteomes" id="UP000324701">
    <property type="component" value="Unassembled WGS sequence"/>
</dbReference>
<dbReference type="RefSeq" id="WP_149655829.1">
    <property type="nucleotide sequence ID" value="NZ_VTZN01000175.1"/>
</dbReference>
<protein>
    <submittedName>
        <fullName evidence="2">Nuclear transport factor 2 family protein</fullName>
    </submittedName>
</protein>
<name>A0A5B1BI44_MYCSI</name>
<dbReference type="InterPro" id="IPR037401">
    <property type="entry name" value="SnoaL-like"/>
</dbReference>
<evidence type="ECO:0000259" key="1">
    <source>
        <dbReference type="Pfam" id="PF12680"/>
    </source>
</evidence>
<dbReference type="OrthoDB" id="1163083at2"/>
<feature type="domain" description="SnoaL-like" evidence="1">
    <location>
        <begin position="7"/>
        <end position="103"/>
    </location>
</feature>
<reference evidence="2 3" key="1">
    <citation type="submission" date="2019-09" db="EMBL/GenBank/DDBJ databases">
        <title>Report of infection by Mycobacterium simiae a patient suffering from pulmonary tuberculosis.</title>
        <authorList>
            <person name="Mohanty P.S."/>
            <person name="Bansal A.K."/>
            <person name="Singh H."/>
            <person name="Sharma S."/>
            <person name="Patil S.A."/>
            <person name="Upadhaya P."/>
            <person name="Singh P.K."/>
            <person name="Kumar D."/>
            <person name="Kumar S."/>
            <person name="Singh R.K."/>
            <person name="Chaudhary B."/>
        </authorList>
    </citation>
    <scope>NUCLEOTIDE SEQUENCE [LARGE SCALE GENOMIC DNA]</scope>
    <source>
        <strain evidence="2 3">JAL-560-SIM</strain>
    </source>
</reference>
<organism evidence="2 3">
    <name type="scientific">Mycobacterium simiae</name>
    <name type="common">Mycobacterium habana</name>
    <dbReference type="NCBI Taxonomy" id="1784"/>
    <lineage>
        <taxon>Bacteria</taxon>
        <taxon>Bacillati</taxon>
        <taxon>Actinomycetota</taxon>
        <taxon>Actinomycetes</taxon>
        <taxon>Mycobacteriales</taxon>
        <taxon>Mycobacteriaceae</taxon>
        <taxon>Mycobacterium</taxon>
        <taxon>Mycobacterium simiae complex</taxon>
    </lineage>
</organism>
<evidence type="ECO:0000313" key="3">
    <source>
        <dbReference type="Proteomes" id="UP000324701"/>
    </source>
</evidence>
<dbReference type="Gene3D" id="3.10.450.50">
    <property type="match status" value="1"/>
</dbReference>
<gene>
    <name evidence="2" type="ORF">F0Q45_21320</name>
</gene>
<keyword evidence="3" id="KW-1185">Reference proteome</keyword>
<dbReference type="InterPro" id="IPR032710">
    <property type="entry name" value="NTF2-like_dom_sf"/>
</dbReference>
<evidence type="ECO:0000313" key="2">
    <source>
        <dbReference type="EMBL" id="KAA1248308.1"/>
    </source>
</evidence>
<dbReference type="EMBL" id="VTZN01000175">
    <property type="protein sequence ID" value="KAA1248308.1"/>
    <property type="molecule type" value="Genomic_DNA"/>
</dbReference>
<comment type="caution">
    <text evidence="2">The sequence shown here is derived from an EMBL/GenBank/DDBJ whole genome shotgun (WGS) entry which is preliminary data.</text>
</comment>
<sequence>MPAPAIARWLEFMEQGKIDVLDNLLAPDAVFYSPAVFAPQEGRAKVAGYLRAAELMFCDADFRYVAQWFDDRSAVLEFTANLEGVHIEGVDIIHWNDEDKITSFKVLVRPLKAIQVVVPKMGELLGAGANQPSRVHLARQQSRRNL</sequence>
<dbReference type="SUPFAM" id="SSF54427">
    <property type="entry name" value="NTF2-like"/>
    <property type="match status" value="1"/>
</dbReference>
<proteinExistence type="predicted"/>
<dbReference type="AlphaFoldDB" id="A0A5B1BI44"/>